<evidence type="ECO:0000256" key="4">
    <source>
        <dbReference type="ARBA" id="ARBA00022729"/>
    </source>
</evidence>
<dbReference type="Gene3D" id="1.20.120.1100">
    <property type="match status" value="1"/>
</dbReference>
<dbReference type="GO" id="GO:0008289">
    <property type="term" value="F:lipid binding"/>
    <property type="evidence" value="ECO:0007669"/>
    <property type="project" value="UniProtKB-KW"/>
</dbReference>
<dbReference type="Pfam" id="PF05823">
    <property type="entry name" value="Gp-FAR-1"/>
    <property type="match status" value="1"/>
</dbReference>
<comment type="similarity">
    <text evidence="2">Belongs to the fatty-acid and retinol-binding protein (FARBP) family.</text>
</comment>
<comment type="subcellular location">
    <subcellularLocation>
        <location evidence="1">Secreted</location>
    </subcellularLocation>
</comment>
<dbReference type="GO" id="GO:0005576">
    <property type="term" value="C:extracellular region"/>
    <property type="evidence" value="ECO:0007669"/>
    <property type="project" value="UniProtKB-SubCell"/>
</dbReference>
<dbReference type="STRING" id="34506.A0A090LQ44"/>
<sequence length="169" mass="19925">MFIIISFYHTKGNVIIYDKIPNDHKRYVVDDVRKYYDELSDKERVILYELVMTHNGSDEDAVRLMHEKSPSLGIKTAKFYEKFNQKINLLSNETRTFLNHIRYEAGLLLPNKEDSLNEEKIEKFINYFVKEYSKLSLNGKEELKKDFPALDVIAKKHNPKDITNVFTDG</sequence>
<name>A0A090LQ44_STRRB</name>
<evidence type="ECO:0000313" key="8">
    <source>
        <dbReference type="Proteomes" id="UP000035682"/>
    </source>
</evidence>
<accession>A0A090LQ44</accession>
<gene>
    <name evidence="7 9 10" type="ORF">SRAE_2000490700</name>
</gene>
<dbReference type="CTD" id="36382647"/>
<keyword evidence="5" id="KW-0175">Coiled coil</keyword>
<keyword evidence="8" id="KW-1185">Reference proteome</keyword>
<evidence type="ECO:0000256" key="6">
    <source>
        <dbReference type="ARBA" id="ARBA00023121"/>
    </source>
</evidence>
<dbReference type="GeneID" id="36382647"/>
<dbReference type="WormBase" id="SRAE_2000490700">
    <property type="protein sequence ID" value="SRP06527"/>
    <property type="gene ID" value="WBGene00265154"/>
</dbReference>
<dbReference type="WBParaSite" id="SRAE_2000490700.1">
    <property type="protein sequence ID" value="SRAE_2000490700.1"/>
    <property type="gene ID" value="WBGene00265154"/>
</dbReference>
<keyword evidence="3" id="KW-0964">Secreted</keyword>
<organism evidence="7">
    <name type="scientific">Strongyloides ratti</name>
    <name type="common">Parasitic roundworm</name>
    <dbReference type="NCBI Taxonomy" id="34506"/>
    <lineage>
        <taxon>Eukaryota</taxon>
        <taxon>Metazoa</taxon>
        <taxon>Ecdysozoa</taxon>
        <taxon>Nematoda</taxon>
        <taxon>Chromadorea</taxon>
        <taxon>Rhabditida</taxon>
        <taxon>Tylenchina</taxon>
        <taxon>Panagrolaimomorpha</taxon>
        <taxon>Strongyloidoidea</taxon>
        <taxon>Strongyloididae</taxon>
        <taxon>Strongyloides</taxon>
    </lineage>
</organism>
<evidence type="ECO:0000313" key="7">
    <source>
        <dbReference type="EMBL" id="CEF70274.1"/>
    </source>
</evidence>
<evidence type="ECO:0000256" key="5">
    <source>
        <dbReference type="ARBA" id="ARBA00023054"/>
    </source>
</evidence>
<dbReference type="Proteomes" id="UP000035682">
    <property type="component" value="Unplaced"/>
</dbReference>
<keyword evidence="6" id="KW-0446">Lipid-binding</keyword>
<dbReference type="RefSeq" id="XP_024509473.1">
    <property type="nucleotide sequence ID" value="XM_024643847.1"/>
</dbReference>
<evidence type="ECO:0000256" key="1">
    <source>
        <dbReference type="ARBA" id="ARBA00004613"/>
    </source>
</evidence>
<reference evidence="7 8" key="1">
    <citation type="submission" date="2014-09" db="EMBL/GenBank/DDBJ databases">
        <authorList>
            <person name="Martin A.A."/>
        </authorList>
    </citation>
    <scope>NUCLEOTIDE SEQUENCE</scope>
    <source>
        <strain evidence="8">ED321</strain>
        <strain evidence="7">ED321 Heterogonic</strain>
    </source>
</reference>
<dbReference type="EMBL" id="LN609529">
    <property type="protein sequence ID" value="CEF70274.1"/>
    <property type="molecule type" value="Genomic_DNA"/>
</dbReference>
<evidence type="ECO:0000256" key="2">
    <source>
        <dbReference type="ARBA" id="ARBA00006648"/>
    </source>
</evidence>
<dbReference type="InterPro" id="IPR008632">
    <property type="entry name" value="Gp-FAR-1"/>
</dbReference>
<proteinExistence type="inferred from homology"/>
<evidence type="ECO:0000256" key="3">
    <source>
        <dbReference type="ARBA" id="ARBA00022525"/>
    </source>
</evidence>
<protein>
    <submittedName>
        <fullName evidence="7 9">Nematode fatty acid retinoid binding family-containing protein</fullName>
    </submittedName>
</protein>
<evidence type="ECO:0000313" key="10">
    <source>
        <dbReference type="WormBase" id="SRAE_2000490700"/>
    </source>
</evidence>
<reference evidence="9" key="2">
    <citation type="submission" date="2020-12" db="UniProtKB">
        <authorList>
            <consortium name="WormBaseParasite"/>
        </authorList>
    </citation>
    <scope>IDENTIFICATION</scope>
</reference>
<dbReference type="AlphaFoldDB" id="A0A090LQ44"/>
<evidence type="ECO:0000313" key="9">
    <source>
        <dbReference type="WBParaSite" id="SRAE_2000490700.1"/>
    </source>
</evidence>
<keyword evidence="4" id="KW-0732">Signal</keyword>